<dbReference type="EMBL" id="LNRQ01000009">
    <property type="protein sequence ID" value="KZM82784.1"/>
    <property type="molecule type" value="Genomic_DNA"/>
</dbReference>
<feature type="region of interest" description="Disordered" evidence="1">
    <location>
        <begin position="58"/>
        <end position="86"/>
    </location>
</feature>
<dbReference type="AlphaFoldDB" id="A0A175YGH9"/>
<accession>A0A175YGH9</accession>
<proteinExistence type="predicted"/>
<feature type="compositionally biased region" description="Gly residues" evidence="1">
    <location>
        <begin position="63"/>
        <end position="75"/>
    </location>
</feature>
<sequence length="114" mass="12900">MSFGELCEVKPSDFRPLEDFDGGISTIFFDSKAIKIFVVTNGARQLEMACPHLAQEKGQRQLGRGGFQKGQGQQGHRGSQEQEQEKYHLPERIIKVMGVMKIKLKNTLLLFSLF</sequence>
<evidence type="ECO:0000313" key="2">
    <source>
        <dbReference type="EMBL" id="KZM82784.1"/>
    </source>
</evidence>
<name>A0A175YGH9_DAUCS</name>
<dbReference type="InterPro" id="IPR014710">
    <property type="entry name" value="RmlC-like_jellyroll"/>
</dbReference>
<reference evidence="2" key="1">
    <citation type="journal article" date="2016" name="Nat. Genet.">
        <title>A high-quality carrot genome assembly provides new insights into carotenoid accumulation and asterid genome evolution.</title>
        <authorList>
            <person name="Iorizzo M."/>
            <person name="Ellison S."/>
            <person name="Senalik D."/>
            <person name="Zeng P."/>
            <person name="Satapoomin P."/>
            <person name="Huang J."/>
            <person name="Bowman M."/>
            <person name="Iovene M."/>
            <person name="Sanseverino W."/>
            <person name="Cavagnaro P."/>
            <person name="Yildiz M."/>
            <person name="Macko-Podgorni A."/>
            <person name="Moranska E."/>
            <person name="Grzebelus E."/>
            <person name="Grzebelus D."/>
            <person name="Ashrafi H."/>
            <person name="Zheng Z."/>
            <person name="Cheng S."/>
            <person name="Spooner D."/>
            <person name="Van Deynze A."/>
            <person name="Simon P."/>
        </authorList>
    </citation>
    <scope>NUCLEOTIDE SEQUENCE [LARGE SCALE GENOMIC DNA]</scope>
    <source>
        <tissue evidence="2">Leaf</tissue>
    </source>
</reference>
<dbReference type="Gene3D" id="2.60.120.10">
    <property type="entry name" value="Jelly Rolls"/>
    <property type="match status" value="1"/>
</dbReference>
<organism evidence="2">
    <name type="scientific">Daucus carota subsp. sativus</name>
    <name type="common">Carrot</name>
    <dbReference type="NCBI Taxonomy" id="79200"/>
    <lineage>
        <taxon>Eukaryota</taxon>
        <taxon>Viridiplantae</taxon>
        <taxon>Streptophyta</taxon>
        <taxon>Embryophyta</taxon>
        <taxon>Tracheophyta</taxon>
        <taxon>Spermatophyta</taxon>
        <taxon>Magnoliopsida</taxon>
        <taxon>eudicotyledons</taxon>
        <taxon>Gunneridae</taxon>
        <taxon>Pentapetalae</taxon>
        <taxon>asterids</taxon>
        <taxon>campanulids</taxon>
        <taxon>Apiales</taxon>
        <taxon>Apiaceae</taxon>
        <taxon>Apioideae</taxon>
        <taxon>Scandiceae</taxon>
        <taxon>Daucinae</taxon>
        <taxon>Daucus</taxon>
        <taxon>Daucus sect. Daucus</taxon>
    </lineage>
</organism>
<evidence type="ECO:0000256" key="1">
    <source>
        <dbReference type="SAM" id="MobiDB-lite"/>
    </source>
</evidence>
<comment type="caution">
    <text evidence="2">The sequence shown here is derived from an EMBL/GenBank/DDBJ whole genome shotgun (WGS) entry which is preliminary data.</text>
</comment>
<gene>
    <name evidence="2" type="ORF">DCAR_030353</name>
</gene>
<dbReference type="Gramene" id="KZM82784">
    <property type="protein sequence ID" value="KZM82784"/>
    <property type="gene ID" value="DCAR_030353"/>
</dbReference>
<protein>
    <submittedName>
        <fullName evidence="2">Uncharacterized protein</fullName>
    </submittedName>
</protein>